<dbReference type="AlphaFoldDB" id="A0A6G1FZR1"/>
<dbReference type="PANTHER" id="PTHR36847">
    <property type="entry name" value="AMIDOLIGASE ENZYME"/>
    <property type="match status" value="1"/>
</dbReference>
<reference evidence="3" key="3">
    <citation type="submission" date="2025-04" db="UniProtKB">
        <authorList>
            <consortium name="RefSeq"/>
        </authorList>
    </citation>
    <scope>IDENTIFICATION</scope>
    <source>
        <strain evidence="3">CBS 781.70</strain>
    </source>
</reference>
<evidence type="ECO:0008006" key="4">
    <source>
        <dbReference type="Google" id="ProtNLM"/>
    </source>
</evidence>
<gene>
    <name evidence="1 3" type="ORF">P152DRAFT_63255</name>
</gene>
<protein>
    <recommendedName>
        <fullName evidence="4">Amidoligase enzyme</fullName>
    </recommendedName>
</protein>
<sequence>MLKNTISSLCKAAAPHNLDDSPEELTIGVEIELVLLVLNNSKYKRPNIFSNGVSVVYAAPFEGLMEVRHAIHSNTALTDVLVDSREITSKEMYKKWLVCEDNSVHLTDDEDSRLERSLAHLGHSGSYTPFGIELNSPIYKLSDQQKWSSEIKTVLRAVQVHFNKPGSYFHILTNGNTGFHVHIGTKKGGFSKGSVKTIEGITTVFERFIDQIHTASRISPLHHWSKPNTLRYNNNATKPGILSDPLAWWTAKIESVETWDGLKRALDCEVRNYAVNYRNLRKLSESRYAKDTVEFRQHRSTFDAAEIISWVAFVGAIGKYALRTPLDQVKRLLKQSRNPKYSFAELVLDLSCPPVVINTYISKMNRRWQQSTPTIGKSSLFYSLAEYVARRNAVDVHPTAVAVVIWKKLHGAYPQTRHSGRANAGGDFHESFLKGFAKTNWHGLNLNSYRSTPAWGPTEDSWDATELELDGIYQTFNRLFK</sequence>
<dbReference type="Proteomes" id="UP000504638">
    <property type="component" value="Unplaced"/>
</dbReference>
<dbReference type="GeneID" id="54423697"/>
<name>A0A6G1FZR1_9PEZI</name>
<dbReference type="OrthoDB" id="412402at2759"/>
<dbReference type="RefSeq" id="XP_033532797.1">
    <property type="nucleotide sequence ID" value="XM_033683127.1"/>
</dbReference>
<dbReference type="Pfam" id="PF12224">
    <property type="entry name" value="Amidoligase_2"/>
    <property type="match status" value="1"/>
</dbReference>
<evidence type="ECO:0000313" key="1">
    <source>
        <dbReference type="EMBL" id="KAF1811166.1"/>
    </source>
</evidence>
<dbReference type="PANTHER" id="PTHR36847:SF1">
    <property type="entry name" value="AMIDOLIGASE ENZYME"/>
    <property type="match status" value="1"/>
</dbReference>
<accession>A0A6G1FZR1</accession>
<evidence type="ECO:0000313" key="3">
    <source>
        <dbReference type="RefSeq" id="XP_033532797.1"/>
    </source>
</evidence>
<dbReference type="InterPro" id="IPR022025">
    <property type="entry name" value="Amidoligase_2"/>
</dbReference>
<evidence type="ECO:0000313" key="2">
    <source>
        <dbReference type="Proteomes" id="UP000504638"/>
    </source>
</evidence>
<organism evidence="1">
    <name type="scientific">Eremomyces bilateralis CBS 781.70</name>
    <dbReference type="NCBI Taxonomy" id="1392243"/>
    <lineage>
        <taxon>Eukaryota</taxon>
        <taxon>Fungi</taxon>
        <taxon>Dikarya</taxon>
        <taxon>Ascomycota</taxon>
        <taxon>Pezizomycotina</taxon>
        <taxon>Dothideomycetes</taxon>
        <taxon>Dothideomycetes incertae sedis</taxon>
        <taxon>Eremomycetales</taxon>
        <taxon>Eremomycetaceae</taxon>
        <taxon>Eremomyces</taxon>
    </lineage>
</organism>
<reference evidence="1 3" key="1">
    <citation type="submission" date="2020-01" db="EMBL/GenBank/DDBJ databases">
        <authorList>
            <consortium name="DOE Joint Genome Institute"/>
            <person name="Haridas S."/>
            <person name="Albert R."/>
            <person name="Binder M."/>
            <person name="Bloem J."/>
            <person name="Labutti K."/>
            <person name="Salamov A."/>
            <person name="Andreopoulos B."/>
            <person name="Baker S.E."/>
            <person name="Barry K."/>
            <person name="Bills G."/>
            <person name="Bluhm B.H."/>
            <person name="Cannon C."/>
            <person name="Castanera R."/>
            <person name="Culley D.E."/>
            <person name="Daum C."/>
            <person name="Ezra D."/>
            <person name="Gonzalez J.B."/>
            <person name="Henrissat B."/>
            <person name="Kuo A."/>
            <person name="Liang C."/>
            <person name="Lipzen A."/>
            <person name="Lutzoni F."/>
            <person name="Magnuson J."/>
            <person name="Mondo S."/>
            <person name="Nolan M."/>
            <person name="Ohm R."/>
            <person name="Pangilinan J."/>
            <person name="Park H.-J."/>
            <person name="Ramirez L."/>
            <person name="Alfaro M."/>
            <person name="Sun H."/>
            <person name="Tritt A."/>
            <person name="Yoshinaga Y."/>
            <person name="Zwiers L.-H."/>
            <person name="Turgeon B.G."/>
            <person name="Goodwin S.B."/>
            <person name="Spatafora J.W."/>
            <person name="Crous P.W."/>
            <person name="Grigoriev I.V."/>
        </authorList>
    </citation>
    <scope>NUCLEOTIDE SEQUENCE</scope>
    <source>
        <strain evidence="1 3">CBS 781.70</strain>
    </source>
</reference>
<dbReference type="EMBL" id="ML975162">
    <property type="protein sequence ID" value="KAF1811166.1"/>
    <property type="molecule type" value="Genomic_DNA"/>
</dbReference>
<proteinExistence type="predicted"/>
<reference evidence="3" key="2">
    <citation type="submission" date="2020-04" db="EMBL/GenBank/DDBJ databases">
        <authorList>
            <consortium name="NCBI Genome Project"/>
        </authorList>
    </citation>
    <scope>NUCLEOTIDE SEQUENCE</scope>
    <source>
        <strain evidence="3">CBS 781.70</strain>
    </source>
</reference>
<keyword evidence="2" id="KW-1185">Reference proteome</keyword>